<comment type="caution">
    <text evidence="1">The sequence shown here is derived from an EMBL/GenBank/DDBJ whole genome shotgun (WGS) entry which is preliminary data.</text>
</comment>
<protein>
    <submittedName>
        <fullName evidence="1">Uncharacterized protein</fullName>
    </submittedName>
</protein>
<organism evidence="1">
    <name type="scientific">marine sediment metagenome</name>
    <dbReference type="NCBI Taxonomy" id="412755"/>
    <lineage>
        <taxon>unclassified sequences</taxon>
        <taxon>metagenomes</taxon>
        <taxon>ecological metagenomes</taxon>
    </lineage>
</organism>
<dbReference type="EMBL" id="LAZR01000084">
    <property type="protein sequence ID" value="KKN93618.1"/>
    <property type="molecule type" value="Genomic_DNA"/>
</dbReference>
<proteinExistence type="predicted"/>
<evidence type="ECO:0000313" key="1">
    <source>
        <dbReference type="EMBL" id="KKN93618.1"/>
    </source>
</evidence>
<dbReference type="AlphaFoldDB" id="A0A0F9XN62"/>
<accession>A0A0F9XN62</accession>
<sequence length="832" mass="89048">MGHYKLRKKRAIFIVFMLIVLPFSIKDSNLNFILNASAYNIYEDNNVDADSDIDATANIGTDATSYLDAQILDATDQIITEGNGAGYVAGVNDENDIDNDASDIDASADIGTQGTFSNAQGTVADTTYMNIQEGNGPGYVAAVTSNEIHDAITDLHTPTDIGTYSNDANMQSDDGTMNTLTEVDGGGAGTPTISNVYFIGTGKKASTTDLTNVAVAGSNTGLLCLLGHGQKTNGGGAYATSVVWDVAGVGEALTVVTGGQQQNVKSVVEMWLKVAPTSKTATVTVTWTSTSDTWNGGTVGCYVLNNLDQSTPYDSPVDFRTGSGTAVSVTILTATGDLTIDLAQSGNAATYTESGDGTEEYNNVNTWSTASSSYVATDGSSDHAWTASLSGGWSEVGISLNGIGGVNYEFDREFSFTGLPTGRTTERLDINTGTIGTESLIVQIWEASAWTTVVTIVDANDGVWINTSISSWMDATTEDFRFLGGTETTDTTLNTWEIDMVMILAASPESLDYELDFEYQWTTADAGQTSEEVSIWVGPRSDAENIVVDYWSGSWTNIGTINAASTHFNFTATGIASTYTLRFTGSSEAADGTQTNWDIDLITLHTWTAEVLDYELQWEHQSTTVDTNKDTYNVTIYGSATEDMEIQTWDIGGTAWNAPLTLQISTTEQWYNQTVDANAIGTTITWRYRGTSEAADAVQDTFNIDYAGVAAWNHTMDIIEASIGITDYKQGSGNISIDEGFMRINVTSGVSYTIQIRGVDGTRSPVTSNWLFFDIDSDPAGAIQLTTSYQNVYIGNPAADITVSSIYIFLDIPDGEDDGAVTATIWVQIIVA</sequence>
<gene>
    <name evidence="1" type="ORF">LCGC14_0194500</name>
</gene>
<reference evidence="1" key="1">
    <citation type="journal article" date="2015" name="Nature">
        <title>Complex archaea that bridge the gap between prokaryotes and eukaryotes.</title>
        <authorList>
            <person name="Spang A."/>
            <person name="Saw J.H."/>
            <person name="Jorgensen S.L."/>
            <person name="Zaremba-Niedzwiedzka K."/>
            <person name="Martijn J."/>
            <person name="Lind A.E."/>
            <person name="van Eijk R."/>
            <person name="Schleper C."/>
            <person name="Guy L."/>
            <person name="Ettema T.J."/>
        </authorList>
    </citation>
    <scope>NUCLEOTIDE SEQUENCE</scope>
</reference>
<name>A0A0F9XN62_9ZZZZ</name>